<dbReference type="Pfam" id="PF00061">
    <property type="entry name" value="Lipocalin"/>
    <property type="match status" value="1"/>
</dbReference>
<dbReference type="InterPro" id="IPR012674">
    <property type="entry name" value="Calycin"/>
</dbReference>
<dbReference type="PRINTS" id="PR00178">
    <property type="entry name" value="FATTYACIDBP"/>
</dbReference>
<sequence>MSDISAAQPSLLYKGGCSPHFCHCLQPTSSPLLRTAPLLTATMCEEMCGMWKLTENNADDFNKYMEICGVSFLTRQAARHLRPDMDISVNNGEWCIKTMSTFKNTELKFKLGEEFEECTADGRKVQALLTFENGVLIHKQKWDGKESKITRELKDGRLVTTCSIDDASCVRVYDKK</sequence>
<evidence type="ECO:0000256" key="1">
    <source>
        <dbReference type="ARBA" id="ARBA00008390"/>
    </source>
</evidence>
<gene>
    <name evidence="3" type="ORF">GDO81_011317</name>
</gene>
<accession>A0AAV7BD75</accession>
<feature type="domain" description="Lipocalin/cytosolic fatty-acid binding" evidence="2">
    <location>
        <begin position="49"/>
        <end position="175"/>
    </location>
</feature>
<dbReference type="EMBL" id="WNYA01000005">
    <property type="protein sequence ID" value="KAG8570551.1"/>
    <property type="molecule type" value="Genomic_DNA"/>
</dbReference>
<evidence type="ECO:0000259" key="2">
    <source>
        <dbReference type="Pfam" id="PF00061"/>
    </source>
</evidence>
<comment type="caution">
    <text evidence="3">The sequence shown here is derived from an EMBL/GenBank/DDBJ whole genome shotgun (WGS) entry which is preliminary data.</text>
</comment>
<dbReference type="InterPro" id="IPR000566">
    <property type="entry name" value="Lipocln_cytosolic_FA-bd_dom"/>
</dbReference>
<protein>
    <recommendedName>
        <fullName evidence="2">Lipocalin/cytosolic fatty-acid binding domain-containing protein</fullName>
    </recommendedName>
</protein>
<dbReference type="InterPro" id="IPR031259">
    <property type="entry name" value="ILBP"/>
</dbReference>
<evidence type="ECO:0000313" key="4">
    <source>
        <dbReference type="Proteomes" id="UP000824782"/>
    </source>
</evidence>
<dbReference type="SUPFAM" id="SSF50814">
    <property type="entry name" value="Lipocalins"/>
    <property type="match status" value="1"/>
</dbReference>
<dbReference type="PANTHER" id="PTHR11955">
    <property type="entry name" value="FATTY ACID BINDING PROTEIN"/>
    <property type="match status" value="1"/>
</dbReference>
<evidence type="ECO:0000313" key="3">
    <source>
        <dbReference type="EMBL" id="KAG8570551.1"/>
    </source>
</evidence>
<dbReference type="FunFam" id="2.40.128.20:FF:000001">
    <property type="entry name" value="Fatty acid-binding protein, adipocyte"/>
    <property type="match status" value="1"/>
</dbReference>
<dbReference type="Gene3D" id="2.40.128.20">
    <property type="match status" value="1"/>
</dbReference>
<dbReference type="GO" id="GO:0008289">
    <property type="term" value="F:lipid binding"/>
    <property type="evidence" value="ECO:0007669"/>
    <property type="project" value="InterPro"/>
</dbReference>
<organism evidence="3 4">
    <name type="scientific">Engystomops pustulosus</name>
    <name type="common">Tungara frog</name>
    <name type="synonym">Physalaemus pustulosus</name>
    <dbReference type="NCBI Taxonomy" id="76066"/>
    <lineage>
        <taxon>Eukaryota</taxon>
        <taxon>Metazoa</taxon>
        <taxon>Chordata</taxon>
        <taxon>Craniata</taxon>
        <taxon>Vertebrata</taxon>
        <taxon>Euteleostomi</taxon>
        <taxon>Amphibia</taxon>
        <taxon>Batrachia</taxon>
        <taxon>Anura</taxon>
        <taxon>Neobatrachia</taxon>
        <taxon>Hyloidea</taxon>
        <taxon>Leptodactylidae</taxon>
        <taxon>Leiuperinae</taxon>
        <taxon>Engystomops</taxon>
    </lineage>
</organism>
<comment type="similarity">
    <text evidence="1">Belongs to the calycin superfamily. Fatty-acid binding protein (FABP) family.</text>
</comment>
<reference evidence="3" key="1">
    <citation type="thesis" date="2020" institute="ProQuest LLC" country="789 East Eisenhower Parkway, Ann Arbor, MI, USA">
        <title>Comparative Genomics and Chromosome Evolution.</title>
        <authorList>
            <person name="Mudd A.B."/>
        </authorList>
    </citation>
    <scope>NUCLEOTIDE SEQUENCE</scope>
    <source>
        <strain evidence="3">237g6f4</strain>
        <tissue evidence="3">Blood</tissue>
    </source>
</reference>
<name>A0AAV7BD75_ENGPU</name>
<dbReference type="Proteomes" id="UP000824782">
    <property type="component" value="Unassembled WGS sequence"/>
</dbReference>
<proteinExistence type="inferred from homology"/>
<dbReference type="AlphaFoldDB" id="A0AAV7BD75"/>
<keyword evidence="4" id="KW-1185">Reference proteome</keyword>
<dbReference type="InterPro" id="IPR000463">
    <property type="entry name" value="Fatty_acid-bd"/>
</dbReference>